<dbReference type="RefSeq" id="XP_064654520.1">
    <property type="nucleotide sequence ID" value="XM_064807147.1"/>
</dbReference>
<gene>
    <name evidence="2" type="ORF">LTR77_009921</name>
</gene>
<evidence type="ECO:0000256" key="1">
    <source>
        <dbReference type="SAM" id="MobiDB-lite"/>
    </source>
</evidence>
<dbReference type="InterPro" id="IPR038883">
    <property type="entry name" value="AN11006-like"/>
</dbReference>
<dbReference type="PANTHER" id="PTHR42085">
    <property type="entry name" value="F-BOX DOMAIN-CONTAINING PROTEIN"/>
    <property type="match status" value="1"/>
</dbReference>
<dbReference type="Proteomes" id="UP001337655">
    <property type="component" value="Unassembled WGS sequence"/>
</dbReference>
<accession>A0AAV9NZU3</accession>
<dbReference type="GeneID" id="89931251"/>
<proteinExistence type="predicted"/>
<reference evidence="2 3" key="1">
    <citation type="submission" date="2023-08" db="EMBL/GenBank/DDBJ databases">
        <title>Black Yeasts Isolated from many extreme environments.</title>
        <authorList>
            <person name="Coleine C."/>
            <person name="Stajich J.E."/>
            <person name="Selbmann L."/>
        </authorList>
    </citation>
    <scope>NUCLEOTIDE SEQUENCE [LARGE SCALE GENOMIC DNA]</scope>
    <source>
        <strain evidence="2 3">CCFEE 5935</strain>
    </source>
</reference>
<dbReference type="PANTHER" id="PTHR42085:SF1">
    <property type="entry name" value="F-BOX DOMAIN-CONTAINING PROTEIN"/>
    <property type="match status" value="1"/>
</dbReference>
<feature type="region of interest" description="Disordered" evidence="1">
    <location>
        <begin position="1"/>
        <end position="22"/>
    </location>
</feature>
<keyword evidence="3" id="KW-1185">Reference proteome</keyword>
<dbReference type="AlphaFoldDB" id="A0AAV9NZU3"/>
<name>A0AAV9NZU3_9PEZI</name>
<dbReference type="EMBL" id="JAVRRT010000020">
    <property type="protein sequence ID" value="KAK5164227.1"/>
    <property type="molecule type" value="Genomic_DNA"/>
</dbReference>
<organism evidence="2 3">
    <name type="scientific">Saxophila tyrrhenica</name>
    <dbReference type="NCBI Taxonomy" id="1690608"/>
    <lineage>
        <taxon>Eukaryota</taxon>
        <taxon>Fungi</taxon>
        <taxon>Dikarya</taxon>
        <taxon>Ascomycota</taxon>
        <taxon>Pezizomycotina</taxon>
        <taxon>Dothideomycetes</taxon>
        <taxon>Dothideomycetidae</taxon>
        <taxon>Mycosphaerellales</taxon>
        <taxon>Extremaceae</taxon>
        <taxon>Saxophila</taxon>
    </lineage>
</organism>
<protein>
    <submittedName>
        <fullName evidence="2">Uncharacterized protein</fullName>
    </submittedName>
</protein>
<sequence length="258" mass="29181">MSFKPTTAPGTAHPSPPVENMEGVTRHNLVELPAEVRNEIYGYVLADYPVQEFKTSNLTAHRVQGIQPALTQVNKQVRAETLPMFYANSELFIRIHSQCDVFGRNQAIIKVLEKLGPSLLSRFESIWFHTRLNRGFICRVTQRDGGTKLNSTLVVFFLSAADQARMQQQMQEARDFMAPAVDRDKQPKAPGLFGSVQHFRNLYVYLVRVAVRVEQSRGTPAPPATGSMLDTDGIEFLFDDRRVTREEVRLAVKYGVLE</sequence>
<evidence type="ECO:0000313" key="2">
    <source>
        <dbReference type="EMBL" id="KAK5164227.1"/>
    </source>
</evidence>
<evidence type="ECO:0000313" key="3">
    <source>
        <dbReference type="Proteomes" id="UP001337655"/>
    </source>
</evidence>
<comment type="caution">
    <text evidence="2">The sequence shown here is derived from an EMBL/GenBank/DDBJ whole genome shotgun (WGS) entry which is preliminary data.</text>
</comment>